<gene>
    <name evidence="1" type="ORF">E4634_20945</name>
</gene>
<accession>A0A4Z0LTV2</accession>
<proteinExistence type="predicted"/>
<dbReference type="OrthoDB" id="7060356at2"/>
<name>A0A4Z0LTV2_9GAMM</name>
<dbReference type="AlphaFoldDB" id="A0A4Z0LTV2"/>
<keyword evidence="2" id="KW-1185">Reference proteome</keyword>
<comment type="caution">
    <text evidence="1">The sequence shown here is derived from an EMBL/GenBank/DDBJ whole genome shotgun (WGS) entry which is preliminary data.</text>
</comment>
<protein>
    <submittedName>
        <fullName evidence="1">Uncharacterized protein</fullName>
    </submittedName>
</protein>
<dbReference type="EMBL" id="SRLE01000026">
    <property type="protein sequence ID" value="TGD70617.1"/>
    <property type="molecule type" value="Genomic_DNA"/>
</dbReference>
<dbReference type="Proteomes" id="UP000298050">
    <property type="component" value="Unassembled WGS sequence"/>
</dbReference>
<evidence type="ECO:0000313" key="1">
    <source>
        <dbReference type="EMBL" id="TGD70617.1"/>
    </source>
</evidence>
<organism evidence="1 2">
    <name type="scientific">Mangrovimicrobium sediminis</name>
    <dbReference type="NCBI Taxonomy" id="2562682"/>
    <lineage>
        <taxon>Bacteria</taxon>
        <taxon>Pseudomonadati</taxon>
        <taxon>Pseudomonadota</taxon>
        <taxon>Gammaproteobacteria</taxon>
        <taxon>Cellvibrionales</taxon>
        <taxon>Halieaceae</taxon>
        <taxon>Mangrovimicrobium</taxon>
    </lineage>
</organism>
<sequence length="132" mass="14932">MEKEVELKKIFQKLRAGSIPEQEILELSNKLNESDVDWILSIIKVLESPHDCFGEDIELEESADKDAEVIVKGFFQFVDLVSGLIIKLGDAGISKANSFDGGSSEYVPWVLRYCSDTRFQKDIKENFPFLGI</sequence>
<dbReference type="RefSeq" id="WP_135446643.1">
    <property type="nucleotide sequence ID" value="NZ_SRLE01000026.1"/>
</dbReference>
<evidence type="ECO:0000313" key="2">
    <source>
        <dbReference type="Proteomes" id="UP000298050"/>
    </source>
</evidence>
<reference evidence="1 2" key="1">
    <citation type="submission" date="2019-04" db="EMBL/GenBank/DDBJ databases">
        <title>Taxonomy of novel Haliea sp. from mangrove soil of West Coast of India.</title>
        <authorList>
            <person name="Verma A."/>
            <person name="Kumar P."/>
            <person name="Krishnamurthi S."/>
        </authorList>
    </citation>
    <scope>NUCLEOTIDE SEQUENCE [LARGE SCALE GENOMIC DNA]</scope>
    <source>
        <strain evidence="1 2">SAOS-164</strain>
    </source>
</reference>